<sequence length="97" mass="11300">MTDIMDKASRSRLMSGIHSKNTKIEILIRKALFARGFRYRLHVKDLPGKPDIVLPRYKALIFIHGCFWHGHNCYIFRLPASCNINQLQLQDKPSLVH</sequence>
<evidence type="ECO:0000256" key="5">
    <source>
        <dbReference type="ARBA" id="ARBA00023204"/>
    </source>
</evidence>
<dbReference type="GO" id="GO:0004519">
    <property type="term" value="F:endonuclease activity"/>
    <property type="evidence" value="ECO:0007669"/>
    <property type="project" value="UniProtKB-KW"/>
</dbReference>
<keyword evidence="2 7" id="KW-0255">Endonuclease</keyword>
<proteinExistence type="inferred from homology"/>
<comment type="similarity">
    <text evidence="6">Belongs to the Vsr family.</text>
</comment>
<dbReference type="InterPro" id="IPR004603">
    <property type="entry name" value="DNA_mismatch_endonuc_vsr"/>
</dbReference>
<dbReference type="NCBIfam" id="TIGR00632">
    <property type="entry name" value="vsr"/>
    <property type="match status" value="1"/>
</dbReference>
<evidence type="ECO:0000256" key="4">
    <source>
        <dbReference type="ARBA" id="ARBA00022801"/>
    </source>
</evidence>
<dbReference type="Proteomes" id="UP000635316">
    <property type="component" value="Unassembled WGS sequence"/>
</dbReference>
<accession>A0ABS1EDR2</accession>
<keyword evidence="1" id="KW-0540">Nuclease</keyword>
<evidence type="ECO:0000256" key="3">
    <source>
        <dbReference type="ARBA" id="ARBA00022763"/>
    </source>
</evidence>
<gene>
    <name evidence="7" type="primary">vsr</name>
    <name evidence="7" type="ORF">JHL22_08055</name>
</gene>
<reference evidence="7 8" key="1">
    <citation type="submission" date="2020-12" db="EMBL/GenBank/DDBJ databases">
        <authorList>
            <person name="Lu T."/>
            <person name="Wang Q."/>
            <person name="Han X."/>
        </authorList>
    </citation>
    <scope>NUCLEOTIDE SEQUENCE [LARGE SCALE GENOMIC DNA]</scope>
    <source>
        <strain evidence="7 8">WQ 585</strain>
    </source>
</reference>
<evidence type="ECO:0000256" key="2">
    <source>
        <dbReference type="ARBA" id="ARBA00022759"/>
    </source>
</evidence>
<dbReference type="SUPFAM" id="SSF52980">
    <property type="entry name" value="Restriction endonuclease-like"/>
    <property type="match status" value="1"/>
</dbReference>
<evidence type="ECO:0000256" key="1">
    <source>
        <dbReference type="ARBA" id="ARBA00022722"/>
    </source>
</evidence>
<protein>
    <submittedName>
        <fullName evidence="7">DNA mismatch endonuclease Vsr</fullName>
    </submittedName>
</protein>
<organism evidence="7 8">
    <name type="scientific">Advenella mandrilli</name>
    <dbReference type="NCBI Taxonomy" id="2800330"/>
    <lineage>
        <taxon>Bacteria</taxon>
        <taxon>Pseudomonadati</taxon>
        <taxon>Pseudomonadota</taxon>
        <taxon>Betaproteobacteria</taxon>
        <taxon>Burkholderiales</taxon>
        <taxon>Alcaligenaceae</taxon>
    </lineage>
</organism>
<evidence type="ECO:0000313" key="7">
    <source>
        <dbReference type="EMBL" id="MBK1781168.1"/>
    </source>
</evidence>
<keyword evidence="4" id="KW-0378">Hydrolase</keyword>
<keyword evidence="3" id="KW-0227">DNA damage</keyword>
<dbReference type="CDD" id="cd00221">
    <property type="entry name" value="Vsr"/>
    <property type="match status" value="1"/>
</dbReference>
<dbReference type="EMBL" id="JAENGP010000008">
    <property type="protein sequence ID" value="MBK1781168.1"/>
    <property type="molecule type" value="Genomic_DNA"/>
</dbReference>
<evidence type="ECO:0000256" key="6">
    <source>
        <dbReference type="ARBA" id="ARBA00029466"/>
    </source>
</evidence>
<name>A0ABS1EDR2_9BURK</name>
<keyword evidence="5" id="KW-0234">DNA repair</keyword>
<keyword evidence="8" id="KW-1185">Reference proteome</keyword>
<dbReference type="InterPro" id="IPR011335">
    <property type="entry name" value="Restrct_endonuc-II-like"/>
</dbReference>
<evidence type="ECO:0000313" key="8">
    <source>
        <dbReference type="Proteomes" id="UP000635316"/>
    </source>
</evidence>
<dbReference type="Gene3D" id="3.40.960.10">
    <property type="entry name" value="VSR Endonuclease"/>
    <property type="match status" value="1"/>
</dbReference>
<comment type="caution">
    <text evidence="7">The sequence shown here is derived from an EMBL/GenBank/DDBJ whole genome shotgun (WGS) entry which is preliminary data.</text>
</comment>
<dbReference type="Pfam" id="PF03852">
    <property type="entry name" value="Vsr"/>
    <property type="match status" value="1"/>
</dbReference>